<protein>
    <recommendedName>
        <fullName evidence="2">Helicase XPB/Ssl2 N-terminal domain-containing protein</fullName>
    </recommendedName>
</protein>
<feature type="compositionally biased region" description="Low complexity" evidence="1">
    <location>
        <begin position="639"/>
        <end position="653"/>
    </location>
</feature>
<sequence>MNSSAQGSLQPHSEDDLTYPDWLASHTDEDIAQLLWRLYAHGSTALLEQFRGSAHPEPALRHLSSLELAILHAATEVGAGSHPATIDDLKDALTELFDIAGTPHTARPSQSEINEAIVSLARWGLLFGPTFQLTNKHTERPTEPNARTTTLASSTTLKIPAHIPPDFDPATEQLWRLADCNRCPIPTTELPATIEALPPRQRRLLGTLSAAGGVGHSATLRPDADPNAPLPTMVHQGLLDQLDESTARLSGRVSAYLRGTLISPAGGSFSVSNSWNSEIPNSATPAEEISSDPRDPAADASAVASIVQRIQELTETITDLGAHPIQPLSGGGVGLRELNKIARRRNLPTEQAIEQITDLYLANFLAREFPDPAPADDTGRTYWAVTDSALAFLQAPLATQWAMLLLGWAGSPYTAWMADEEDNRPLSPELHADRAAELRTLFSELFHTASTERQAADELWRMRPALAWETQQRAWETIVEEATRFGLLASHGVHTQPQATRALEALATTLHQYRAALAKGEPMPTEEVLSTLSLQFNELLPDPVSYLIIQGDHTIMAPGLLSAENQQMLARIGEQESSGMASVWRVTKESLLRAFEAGISLADIETFLDRMAPGGLSAVPQSLRYLVTDTHRAHARGEATSVAAPSVPSVSRVPTPPRTRCDLTVSGSRDLPQQIAGAVESFRRSHNATTALDPNDGTSTVDTRTVRTPRDVMSELRRAYSAGTQVRLHYVDYAGATSQEWISIVMMTPSSISAVVEATGETISVQPHRIAAVDVPR</sequence>
<feature type="region of interest" description="Disordered" evidence="1">
    <location>
        <begin position="281"/>
        <end position="300"/>
    </location>
</feature>
<organism evidence="3 4">
    <name type="scientific">Corynebacterium urogenitale</name>
    <dbReference type="NCBI Taxonomy" id="2487892"/>
    <lineage>
        <taxon>Bacteria</taxon>
        <taxon>Bacillati</taxon>
        <taxon>Actinomycetota</taxon>
        <taxon>Actinomycetes</taxon>
        <taxon>Mycobacteriales</taxon>
        <taxon>Corynebacteriaceae</taxon>
        <taxon>Corynebacterium</taxon>
    </lineage>
</organism>
<name>A0A5J6Z875_9CORY</name>
<feature type="domain" description="Helicase XPB/Ssl2 N-terminal" evidence="2">
    <location>
        <begin position="547"/>
        <end position="636"/>
    </location>
</feature>
<evidence type="ECO:0000259" key="2">
    <source>
        <dbReference type="Pfam" id="PF13625"/>
    </source>
</evidence>
<feature type="region of interest" description="Disordered" evidence="1">
    <location>
        <begin position="637"/>
        <end position="660"/>
    </location>
</feature>
<gene>
    <name evidence="3" type="ORF">CUROG_02270</name>
</gene>
<keyword evidence="4" id="KW-1185">Reference proteome</keyword>
<dbReference type="InterPro" id="IPR032830">
    <property type="entry name" value="XPB/Ssl2_N"/>
</dbReference>
<evidence type="ECO:0000256" key="1">
    <source>
        <dbReference type="SAM" id="MobiDB-lite"/>
    </source>
</evidence>
<reference evidence="4" key="1">
    <citation type="submission" date="2019-10" db="EMBL/GenBank/DDBJ databases">
        <title>Complete genome sequence of Corynebacterium urogenitalis DSM 108747, isolated from the genital tract of a cow.</title>
        <authorList>
            <person name="Ruckert C."/>
            <person name="Ballas P."/>
            <person name="Wagener K."/>
            <person name="Drillich M."/>
            <person name="Kaempfer P."/>
            <person name="Busse H.-J."/>
            <person name="Ehling-Schulz M."/>
        </authorList>
    </citation>
    <scope>NUCLEOTIDE SEQUENCE [LARGE SCALE GENOMIC DNA]</scope>
    <source>
        <strain evidence="4">LMM 1652</strain>
    </source>
</reference>
<dbReference type="Pfam" id="PF13625">
    <property type="entry name" value="Helicase_C_3"/>
    <property type="match status" value="1"/>
</dbReference>
<evidence type="ECO:0000313" key="3">
    <source>
        <dbReference type="EMBL" id="QFQ01845.1"/>
    </source>
</evidence>
<dbReference type="EMBL" id="CP045032">
    <property type="protein sequence ID" value="QFQ01845.1"/>
    <property type="molecule type" value="Genomic_DNA"/>
</dbReference>
<dbReference type="RefSeq" id="WP_201738919.1">
    <property type="nucleotide sequence ID" value="NZ_CP045032.1"/>
</dbReference>
<proteinExistence type="predicted"/>
<dbReference type="AlphaFoldDB" id="A0A5J6Z875"/>
<dbReference type="KEGG" id="cuo:CUROG_02270"/>
<dbReference type="Proteomes" id="UP000326711">
    <property type="component" value="Chromosome"/>
</dbReference>
<evidence type="ECO:0000313" key="4">
    <source>
        <dbReference type="Proteomes" id="UP000326711"/>
    </source>
</evidence>
<accession>A0A5J6Z875</accession>